<name>A0ABU7NBY8_PSEVI</name>
<proteinExistence type="predicted"/>
<dbReference type="EMBL" id="JAZEIP010000044">
    <property type="protein sequence ID" value="MEE4042450.1"/>
    <property type="molecule type" value="Genomic_DNA"/>
</dbReference>
<dbReference type="InterPro" id="IPR041436">
    <property type="entry name" value="RNAse_A_bac"/>
</dbReference>
<comment type="caution">
    <text evidence="2">The sequence shown here is derived from an EMBL/GenBank/DDBJ whole genome shotgun (WGS) entry which is preliminary data.</text>
</comment>
<protein>
    <submittedName>
        <fullName evidence="2">RNase A-like domain-containing protein</fullName>
    </submittedName>
</protein>
<keyword evidence="3" id="KW-1185">Reference proteome</keyword>
<evidence type="ECO:0000313" key="3">
    <source>
        <dbReference type="Proteomes" id="UP001343600"/>
    </source>
</evidence>
<reference evidence="2 3" key="1">
    <citation type="submission" date="2024-01" db="EMBL/GenBank/DDBJ databases">
        <title>Characterization of Pseudomonas viridiflava in Georgia, USA.</title>
        <authorList>
            <person name="Zhao M."/>
            <person name="Dutta B."/>
        </authorList>
    </citation>
    <scope>NUCLEOTIDE SEQUENCE [LARGE SCALE GENOMIC DNA]</scope>
    <source>
        <strain evidence="2 3">21GA0539</strain>
    </source>
</reference>
<dbReference type="Pfam" id="PF18431">
    <property type="entry name" value="RNAse_A_bac"/>
    <property type="match status" value="1"/>
</dbReference>
<evidence type="ECO:0000313" key="2">
    <source>
        <dbReference type="EMBL" id="MEE4042450.1"/>
    </source>
</evidence>
<organism evidence="2 3">
    <name type="scientific">Pseudomonas viridiflava</name>
    <name type="common">Phytomonas viridiflava</name>
    <dbReference type="NCBI Taxonomy" id="33069"/>
    <lineage>
        <taxon>Bacteria</taxon>
        <taxon>Pseudomonadati</taxon>
        <taxon>Pseudomonadota</taxon>
        <taxon>Gammaproteobacteria</taxon>
        <taxon>Pseudomonadales</taxon>
        <taxon>Pseudomonadaceae</taxon>
        <taxon>Pseudomonas</taxon>
    </lineage>
</organism>
<dbReference type="RefSeq" id="WP_122446838.1">
    <property type="nucleotide sequence ID" value="NZ_CP184649.1"/>
</dbReference>
<accession>A0ABU7NBY8</accession>
<dbReference type="CDD" id="cd20684">
    <property type="entry name" value="CdiA-CT_Yk_RNaseA-like"/>
    <property type="match status" value="1"/>
</dbReference>
<sequence>MRDDGEFRVALSFAQMAAILTQESLSPAEIMSNRIFGSLRLVGGIVELAGSGVLCAIPEPTMISKVGCVAMGVHASDQLSAGMTQLVTGKETDSFSFKAGASVAESLGASRATGQVIGLATEFAVPLSTASMYNAYRVSSVRAGRMTVVTSEKPPNAPSKLGGGHTIFKHVGKTIEYLISRFASKKVNVSSTFYDLEMAEWAVSQALRRNRLKILLQSKARLLLKDKRYEFSTVLERSVGWGITRANPDKPIQMTKVTIIIKFAEYNHMPYFIVSAFPSI</sequence>
<evidence type="ECO:0000259" key="1">
    <source>
        <dbReference type="Pfam" id="PF18431"/>
    </source>
</evidence>
<feature type="domain" description="Bacterial CdiA-CT RNAse A" evidence="1">
    <location>
        <begin position="164"/>
        <end position="278"/>
    </location>
</feature>
<gene>
    <name evidence="2" type="ORF">V2I87_20355</name>
</gene>
<dbReference type="Proteomes" id="UP001343600">
    <property type="component" value="Unassembled WGS sequence"/>
</dbReference>